<dbReference type="InterPro" id="IPR050250">
    <property type="entry name" value="Macrolide_Exporter_MacB"/>
</dbReference>
<dbReference type="Pfam" id="PF02687">
    <property type="entry name" value="FtsX"/>
    <property type="match status" value="1"/>
</dbReference>
<feature type="domain" description="MacB-like periplasmic core" evidence="9">
    <location>
        <begin position="21"/>
        <end position="273"/>
    </location>
</feature>
<dbReference type="Pfam" id="PF12704">
    <property type="entry name" value="MacB_PCD"/>
    <property type="match status" value="1"/>
</dbReference>
<dbReference type="InterPro" id="IPR025857">
    <property type="entry name" value="MacB_PCD"/>
</dbReference>
<feature type="transmembrane region" description="Helical" evidence="7">
    <location>
        <begin position="21"/>
        <end position="45"/>
    </location>
</feature>
<evidence type="ECO:0000256" key="7">
    <source>
        <dbReference type="SAM" id="Phobius"/>
    </source>
</evidence>
<organism evidence="10 11">
    <name type="scientific">Tissierella praeacuta DSM 18095</name>
    <dbReference type="NCBI Taxonomy" id="1123404"/>
    <lineage>
        <taxon>Bacteria</taxon>
        <taxon>Bacillati</taxon>
        <taxon>Bacillota</taxon>
        <taxon>Tissierellia</taxon>
        <taxon>Tissierellales</taxon>
        <taxon>Tissierellaceae</taxon>
        <taxon>Tissierella</taxon>
    </lineage>
</organism>
<keyword evidence="3 7" id="KW-0812">Transmembrane</keyword>
<evidence type="ECO:0000259" key="9">
    <source>
        <dbReference type="Pfam" id="PF12704"/>
    </source>
</evidence>
<protein>
    <submittedName>
        <fullName evidence="10">ABC-type transport system, involved in lipoprotein release, permease component</fullName>
    </submittedName>
</protein>
<dbReference type="Proteomes" id="UP000184114">
    <property type="component" value="Unassembled WGS sequence"/>
</dbReference>
<keyword evidence="5 7" id="KW-0472">Membrane</keyword>
<evidence type="ECO:0000259" key="8">
    <source>
        <dbReference type="Pfam" id="PF02687"/>
    </source>
</evidence>
<evidence type="ECO:0000256" key="1">
    <source>
        <dbReference type="ARBA" id="ARBA00004651"/>
    </source>
</evidence>
<dbReference type="PANTHER" id="PTHR30572">
    <property type="entry name" value="MEMBRANE COMPONENT OF TRANSPORTER-RELATED"/>
    <property type="match status" value="1"/>
</dbReference>
<dbReference type="EMBL" id="FQTY01000007">
    <property type="protein sequence ID" value="SHE81294.1"/>
    <property type="molecule type" value="Genomic_DNA"/>
</dbReference>
<gene>
    <name evidence="10" type="ORF">SAMN02745784_01887</name>
</gene>
<feature type="transmembrane region" description="Helical" evidence="7">
    <location>
        <begin position="297"/>
        <end position="323"/>
    </location>
</feature>
<keyword evidence="10" id="KW-0449">Lipoprotein</keyword>
<accession>A0A1M4WJC0</accession>
<evidence type="ECO:0000313" key="11">
    <source>
        <dbReference type="Proteomes" id="UP000184114"/>
    </source>
</evidence>
<dbReference type="STRING" id="1123404.SAMN02745784_01887"/>
<feature type="transmembrane region" description="Helical" evidence="7">
    <location>
        <begin position="344"/>
        <end position="372"/>
    </location>
</feature>
<keyword evidence="4 7" id="KW-1133">Transmembrane helix</keyword>
<dbReference type="RefSeq" id="WP_072975773.1">
    <property type="nucleotide sequence ID" value="NZ_FQTY01000007.1"/>
</dbReference>
<keyword evidence="11" id="KW-1185">Reference proteome</keyword>
<feature type="domain" description="ABC3 transporter permease C-terminal" evidence="8">
    <location>
        <begin position="302"/>
        <end position="425"/>
    </location>
</feature>
<evidence type="ECO:0000256" key="2">
    <source>
        <dbReference type="ARBA" id="ARBA00022475"/>
    </source>
</evidence>
<comment type="similarity">
    <text evidence="6">Belongs to the ABC-4 integral membrane protein family.</text>
</comment>
<name>A0A1M4WJC0_9FIRM</name>
<dbReference type="GeneID" id="90993953"/>
<sequence length="433" mass="47707">MSNIDLFRMGIKNLWRRKLRTFLTVLGVIIGASSIIVMLSLGFGMSKSFEEQVSQWGSLTTITVRKGWGEPQRGKKEVALDDKAVASFKALKNVVAVSPTIQTHGTIINGKYISQIPIRGIDSETMEAFGYEVSEGRLLNKSDELSVVFGSDVQNSFRDPKARMYREPKINLMKDKMTLTLNPDYGWSQPGGKKVNYKEYKIKAVGILTPGDWETNYGIFMPLKEVQKLIKEKEKTEGTKPQIGRSKTKGYDQVNVKVNDMKNVQEVQKTIKDMGHEAYSLNDELESMKKQAAVIQAVLGGIGAVSLLVAAIGITNTMVMSIYERTKEIGVMKVIGASLKDIKRLFLFESALIGLTGGIFGAAFAYLISFFVNKFSPQFGQAIGAYGATKISIIPIWLAIAAMGFSACIGIVSGYFPARRAMNLSALEAIKTE</sequence>
<dbReference type="AlphaFoldDB" id="A0A1M4WJC0"/>
<evidence type="ECO:0000256" key="5">
    <source>
        <dbReference type="ARBA" id="ARBA00023136"/>
    </source>
</evidence>
<evidence type="ECO:0000313" key="10">
    <source>
        <dbReference type="EMBL" id="SHE81294.1"/>
    </source>
</evidence>
<evidence type="ECO:0000256" key="6">
    <source>
        <dbReference type="ARBA" id="ARBA00038076"/>
    </source>
</evidence>
<dbReference type="PANTHER" id="PTHR30572:SF4">
    <property type="entry name" value="ABC TRANSPORTER PERMEASE YTRF"/>
    <property type="match status" value="1"/>
</dbReference>
<keyword evidence="2" id="KW-1003">Cell membrane</keyword>
<dbReference type="InterPro" id="IPR003838">
    <property type="entry name" value="ABC3_permease_C"/>
</dbReference>
<proteinExistence type="inferred from homology"/>
<reference evidence="11" key="1">
    <citation type="submission" date="2016-11" db="EMBL/GenBank/DDBJ databases">
        <authorList>
            <person name="Varghese N."/>
            <person name="Submissions S."/>
        </authorList>
    </citation>
    <scope>NUCLEOTIDE SEQUENCE [LARGE SCALE GENOMIC DNA]</scope>
    <source>
        <strain evidence="11">DSM 18095</strain>
    </source>
</reference>
<evidence type="ECO:0000256" key="3">
    <source>
        <dbReference type="ARBA" id="ARBA00022692"/>
    </source>
</evidence>
<dbReference type="GO" id="GO:0005886">
    <property type="term" value="C:plasma membrane"/>
    <property type="evidence" value="ECO:0007669"/>
    <property type="project" value="UniProtKB-SubCell"/>
</dbReference>
<feature type="transmembrane region" description="Helical" evidence="7">
    <location>
        <begin position="392"/>
        <end position="416"/>
    </location>
</feature>
<evidence type="ECO:0000256" key="4">
    <source>
        <dbReference type="ARBA" id="ARBA00022989"/>
    </source>
</evidence>
<dbReference type="GO" id="GO:0022857">
    <property type="term" value="F:transmembrane transporter activity"/>
    <property type="evidence" value="ECO:0007669"/>
    <property type="project" value="TreeGrafter"/>
</dbReference>
<comment type="subcellular location">
    <subcellularLocation>
        <location evidence="1">Cell membrane</location>
        <topology evidence="1">Multi-pass membrane protein</topology>
    </subcellularLocation>
</comment>